<organism evidence="1 2">
    <name type="scientific">Cirrhinus molitorella</name>
    <name type="common">mud carp</name>
    <dbReference type="NCBI Taxonomy" id="172907"/>
    <lineage>
        <taxon>Eukaryota</taxon>
        <taxon>Metazoa</taxon>
        <taxon>Chordata</taxon>
        <taxon>Craniata</taxon>
        <taxon>Vertebrata</taxon>
        <taxon>Euteleostomi</taxon>
        <taxon>Actinopterygii</taxon>
        <taxon>Neopterygii</taxon>
        <taxon>Teleostei</taxon>
        <taxon>Ostariophysi</taxon>
        <taxon>Cypriniformes</taxon>
        <taxon>Cyprinidae</taxon>
        <taxon>Labeoninae</taxon>
        <taxon>Labeonini</taxon>
        <taxon>Cirrhinus</taxon>
    </lineage>
</organism>
<comment type="caution">
    <text evidence="1">The sequence shown here is derived from an EMBL/GenBank/DDBJ whole genome shotgun (WGS) entry which is preliminary data.</text>
</comment>
<reference evidence="1 2" key="1">
    <citation type="submission" date="2023-09" db="EMBL/GenBank/DDBJ databases">
        <authorList>
            <person name="Wang M."/>
        </authorList>
    </citation>
    <scope>NUCLEOTIDE SEQUENCE [LARGE SCALE GENOMIC DNA]</scope>
    <source>
        <strain evidence="1">GT-2023</strain>
        <tissue evidence="1">Liver</tissue>
    </source>
</reference>
<dbReference type="EMBL" id="JAYMGO010000022">
    <property type="protein sequence ID" value="KAL1250649.1"/>
    <property type="molecule type" value="Genomic_DNA"/>
</dbReference>
<accession>A0ABR3LG25</accession>
<keyword evidence="2" id="KW-1185">Reference proteome</keyword>
<evidence type="ECO:0000313" key="1">
    <source>
        <dbReference type="EMBL" id="KAL1250649.1"/>
    </source>
</evidence>
<dbReference type="Proteomes" id="UP001558613">
    <property type="component" value="Unassembled WGS sequence"/>
</dbReference>
<sequence>MDTRLFRSVAVCLKMYRQSRNVRQTVQEHMGRMKIQHEIVLLLSNANAEIHHKGPITMTDQEEPSCEACIASSFHAEDALFQQRLFMRIDVHNSHFPLPPRSPGRPLAWQHLFLVQEWVSPLLALGFLLWFVVYKGAEIDNGSGEEVFARRVNVSSVPERRGGKEVLVVFGSLRDCFRKWIGPEYARHSRWSSQHVEGAELRIVMTEDEFIDEIERVIEFGLNSADQVDFILSHLGGSA</sequence>
<name>A0ABR3LG25_9TELE</name>
<proteinExistence type="predicted"/>
<gene>
    <name evidence="1" type="ORF">QQF64_018445</name>
</gene>
<evidence type="ECO:0000313" key="2">
    <source>
        <dbReference type="Proteomes" id="UP001558613"/>
    </source>
</evidence>
<protein>
    <submittedName>
        <fullName evidence="1">Uncharacterized protein</fullName>
    </submittedName>
</protein>